<feature type="transmembrane region" description="Helical" evidence="1">
    <location>
        <begin position="12"/>
        <end position="30"/>
    </location>
</feature>
<keyword evidence="1" id="KW-1133">Transmembrane helix</keyword>
<keyword evidence="1" id="KW-0812">Transmembrane</keyword>
<keyword evidence="1" id="KW-0472">Membrane</keyword>
<protein>
    <submittedName>
        <fullName evidence="2">Uncharacterized protein</fullName>
    </submittedName>
</protein>
<dbReference type="RefSeq" id="WP_222405427.1">
    <property type="nucleotide sequence ID" value="NZ_JAHVKP010000001.1"/>
</dbReference>
<dbReference type="Proteomes" id="UP000824927">
    <property type="component" value="Unassembled WGS sequence"/>
</dbReference>
<dbReference type="AlphaFoldDB" id="A0A9Q3S1W5"/>
<evidence type="ECO:0000256" key="1">
    <source>
        <dbReference type="SAM" id="Phobius"/>
    </source>
</evidence>
<comment type="caution">
    <text evidence="2">The sequence shown here is derived from an EMBL/GenBank/DDBJ whole genome shotgun (WGS) entry which is preliminary data.</text>
</comment>
<gene>
    <name evidence="2" type="ORF">KUV31_10150</name>
</gene>
<name>A0A9Q3S1W5_9SPHN</name>
<evidence type="ECO:0000313" key="3">
    <source>
        <dbReference type="Proteomes" id="UP000824927"/>
    </source>
</evidence>
<accession>A0A9Q3S1W5</accession>
<reference evidence="2" key="1">
    <citation type="submission" date="2021-06" db="EMBL/GenBank/DDBJ databases">
        <title>50 bacteria genomes isolated from Dapeng, Shenzhen, China.</title>
        <authorList>
            <person name="Zheng W."/>
            <person name="Yu S."/>
            <person name="Huang Y."/>
        </authorList>
    </citation>
    <scope>NUCLEOTIDE SEQUENCE</scope>
    <source>
        <strain evidence="2">DP4N28-2</strain>
    </source>
</reference>
<organism evidence="2 3">
    <name type="scientific">Qipengyuania aquimaris</name>
    <dbReference type="NCBI Taxonomy" id="255984"/>
    <lineage>
        <taxon>Bacteria</taxon>
        <taxon>Pseudomonadati</taxon>
        <taxon>Pseudomonadota</taxon>
        <taxon>Alphaproteobacteria</taxon>
        <taxon>Sphingomonadales</taxon>
        <taxon>Erythrobacteraceae</taxon>
        <taxon>Qipengyuania</taxon>
    </lineage>
</organism>
<proteinExistence type="predicted"/>
<sequence length="128" mass="14474">MGYQPSDKPHTFFLVLLAGLILITLGYLLVRPDHASAFTKDLHRCAGEHGIGEPEWRTMHGFHDFNIGREFLANTPAERKALSCVLENTSAELVTRDAEQGDQYPALRIWYGETLFERDIVVYTPPSN</sequence>
<dbReference type="EMBL" id="JAHVKP010000001">
    <property type="protein sequence ID" value="MBY6218699.1"/>
    <property type="molecule type" value="Genomic_DNA"/>
</dbReference>
<evidence type="ECO:0000313" key="2">
    <source>
        <dbReference type="EMBL" id="MBY6218699.1"/>
    </source>
</evidence>